<evidence type="ECO:0000313" key="2">
    <source>
        <dbReference type="Proteomes" id="UP000650605"/>
    </source>
</evidence>
<dbReference type="Proteomes" id="UP000650605">
    <property type="component" value="Unassembled WGS sequence"/>
</dbReference>
<evidence type="ECO:0000313" key="1">
    <source>
        <dbReference type="EMBL" id="MBM0635683.1"/>
    </source>
</evidence>
<dbReference type="AlphaFoldDB" id="A0A8I1IVZ7"/>
<protein>
    <submittedName>
        <fullName evidence="1">Uncharacterized protein</fullName>
    </submittedName>
</protein>
<name>A0A8I1IVZ7_PAEPO</name>
<gene>
    <name evidence="1" type="ORF">JDW19_21480</name>
</gene>
<reference evidence="1" key="1">
    <citation type="submission" date="2020-12" db="EMBL/GenBank/DDBJ databases">
        <title>Paenibacillus polymyxa LMG 27872: a double-edged sword.</title>
        <authorList>
            <person name="Langendries S."/>
            <person name="Garcia Mendez S."/>
            <person name="Beirinckx S."/>
            <person name="Viaene T."/>
            <person name="Baeyen S."/>
            <person name="Goeminne G."/>
            <person name="Willems A."/>
            <person name="Debode J."/>
            <person name="Goormachtig S."/>
        </authorList>
    </citation>
    <scope>NUCLEOTIDE SEQUENCE</scope>
    <source>
        <strain evidence="1">LMG 27872</strain>
    </source>
</reference>
<dbReference type="EMBL" id="JAEHFQ010000014">
    <property type="protein sequence ID" value="MBM0635683.1"/>
    <property type="molecule type" value="Genomic_DNA"/>
</dbReference>
<sequence length="246" mass="27751">MMKEKTLTSILAVPLVVAVASGFFYLNTDKVVSAQNETIAAADKATNSQVEYIKISVSSSTYSDSSYQIRIRDRKNLSEITEDYVGGVLQNKIIVSEEGKRVTSIGRDHIRGKLVGNTWVLPANLANENKRILNISLMEEQKKEMKNQHWVKSLRPQSQSNDASLQEVVAEDSLKKETVTIDTNTGLPVKREVFVKDKEGNWTEDSVRVEEYKYLNSMPMNLQKLNDEVEIKEITAPIKEDKLLKG</sequence>
<accession>A0A8I1IVZ7</accession>
<organism evidence="1 2">
    <name type="scientific">Paenibacillus polymyxa</name>
    <name type="common">Bacillus polymyxa</name>
    <dbReference type="NCBI Taxonomy" id="1406"/>
    <lineage>
        <taxon>Bacteria</taxon>
        <taxon>Bacillati</taxon>
        <taxon>Bacillota</taxon>
        <taxon>Bacilli</taxon>
        <taxon>Bacillales</taxon>
        <taxon>Paenibacillaceae</taxon>
        <taxon>Paenibacillus</taxon>
    </lineage>
</organism>
<comment type="caution">
    <text evidence="1">The sequence shown here is derived from an EMBL/GenBank/DDBJ whole genome shotgun (WGS) entry which is preliminary data.</text>
</comment>
<proteinExistence type="predicted"/>